<protein>
    <submittedName>
        <fullName evidence="2">Uncharacterized protein</fullName>
    </submittedName>
</protein>
<evidence type="ECO:0000256" key="1">
    <source>
        <dbReference type="SAM" id="MobiDB-lite"/>
    </source>
</evidence>
<organism evidence="2 3">
    <name type="scientific">Eumeta variegata</name>
    <name type="common">Bagworm moth</name>
    <name type="synonym">Eumeta japonica</name>
    <dbReference type="NCBI Taxonomy" id="151549"/>
    <lineage>
        <taxon>Eukaryota</taxon>
        <taxon>Metazoa</taxon>
        <taxon>Ecdysozoa</taxon>
        <taxon>Arthropoda</taxon>
        <taxon>Hexapoda</taxon>
        <taxon>Insecta</taxon>
        <taxon>Pterygota</taxon>
        <taxon>Neoptera</taxon>
        <taxon>Endopterygota</taxon>
        <taxon>Lepidoptera</taxon>
        <taxon>Glossata</taxon>
        <taxon>Ditrysia</taxon>
        <taxon>Tineoidea</taxon>
        <taxon>Psychidae</taxon>
        <taxon>Oiketicinae</taxon>
        <taxon>Eumeta</taxon>
    </lineage>
</organism>
<evidence type="ECO:0000313" key="2">
    <source>
        <dbReference type="EMBL" id="GBP10796.1"/>
    </source>
</evidence>
<sequence length="137" mass="13774">MEDSTATRGVRDVGRGRGSGTGGGGGCGGACSGPVKLPRAAPTRTLKPNYVQVPTLFTGPYRRHAGRRPARGARRHCAPVAGGVGAGATALSAAGAAPALGDPADICASALYSGEFTNLQQKPTRTLTVEIQCISID</sequence>
<proteinExistence type="predicted"/>
<dbReference type="Proteomes" id="UP000299102">
    <property type="component" value="Unassembled WGS sequence"/>
</dbReference>
<evidence type="ECO:0000313" key="3">
    <source>
        <dbReference type="Proteomes" id="UP000299102"/>
    </source>
</evidence>
<name>A0A4C1T9I4_EUMVA</name>
<comment type="caution">
    <text evidence="2">The sequence shown here is derived from an EMBL/GenBank/DDBJ whole genome shotgun (WGS) entry which is preliminary data.</text>
</comment>
<dbReference type="AlphaFoldDB" id="A0A4C1T9I4"/>
<reference evidence="2 3" key="1">
    <citation type="journal article" date="2019" name="Commun. Biol.">
        <title>The bagworm genome reveals a unique fibroin gene that provides high tensile strength.</title>
        <authorList>
            <person name="Kono N."/>
            <person name="Nakamura H."/>
            <person name="Ohtoshi R."/>
            <person name="Tomita M."/>
            <person name="Numata K."/>
            <person name="Arakawa K."/>
        </authorList>
    </citation>
    <scope>NUCLEOTIDE SEQUENCE [LARGE SCALE GENOMIC DNA]</scope>
</reference>
<feature type="region of interest" description="Disordered" evidence="1">
    <location>
        <begin position="1"/>
        <end position="44"/>
    </location>
</feature>
<dbReference type="EMBL" id="BGZK01000042">
    <property type="protein sequence ID" value="GBP10796.1"/>
    <property type="molecule type" value="Genomic_DNA"/>
</dbReference>
<keyword evidence="3" id="KW-1185">Reference proteome</keyword>
<accession>A0A4C1T9I4</accession>
<gene>
    <name evidence="2" type="ORF">EVAR_6339_1</name>
</gene>
<feature type="compositionally biased region" description="Gly residues" evidence="1">
    <location>
        <begin position="16"/>
        <end position="31"/>
    </location>
</feature>